<dbReference type="EMBL" id="DTBD01000074">
    <property type="protein sequence ID" value="HGQ65202.1"/>
    <property type="molecule type" value="Genomic_DNA"/>
</dbReference>
<organism evidence="2">
    <name type="scientific">Ignisphaera aggregans</name>
    <dbReference type="NCBI Taxonomy" id="334771"/>
    <lineage>
        <taxon>Archaea</taxon>
        <taxon>Thermoproteota</taxon>
        <taxon>Thermoprotei</taxon>
        <taxon>Desulfurococcales</taxon>
        <taxon>Desulfurococcaceae</taxon>
        <taxon>Ignisphaera</taxon>
    </lineage>
</organism>
<dbReference type="Pfam" id="PF09872">
    <property type="entry name" value="DUF2099"/>
    <property type="match status" value="1"/>
</dbReference>
<evidence type="ECO:0000313" key="2">
    <source>
        <dbReference type="EMBL" id="HGQ65202.1"/>
    </source>
</evidence>
<gene>
    <name evidence="2" type="ORF">ENU08_08170</name>
    <name evidence="1" type="ORF">ENU41_03135</name>
</gene>
<protein>
    <submittedName>
        <fullName evidence="2">DUF2099 family protein</fullName>
    </submittedName>
</protein>
<evidence type="ECO:0000313" key="1">
    <source>
        <dbReference type="EMBL" id="HGQ35654.1"/>
    </source>
</evidence>
<accession>A0A7C4NMV4</accession>
<proteinExistence type="predicted"/>
<dbReference type="EMBL" id="DTCK01000016">
    <property type="protein sequence ID" value="HGQ35654.1"/>
    <property type="molecule type" value="Genomic_DNA"/>
</dbReference>
<dbReference type="AlphaFoldDB" id="A0A7C4NMV4"/>
<sequence length="289" mass="32638">MKYHETLIMGAIARVYEDGSVEVVSEPKVPYCTYMRKVYGIRRACEEVIEYVLKLKMNRYGLFTPRRRFDLGRVVVFGTSEIISWGIEKEFFDCAVIVCDGAGTVVAKSPQLVQGIGAVMNGLLKTYSIPEVINTIEKLGGVILDRNSADIDQVEGVIKAIELGCKNIAVSVIGLRCWEISEIRRIESKHGANLTVFSTCNTLAKASCITHIEKADYVCTSANQMIRESLAKKALIQLGVTIPVYILTKKIKDLVLEYMKNFDEQFIIRRATLPYEEEYTTRCTYCEWL</sequence>
<reference evidence="2" key="1">
    <citation type="journal article" date="2020" name="mSystems">
        <title>Genome- and Community-Level Interaction Insights into Carbon Utilization and Element Cycling Functions of Hydrothermarchaeota in Hydrothermal Sediment.</title>
        <authorList>
            <person name="Zhou Z."/>
            <person name="Liu Y."/>
            <person name="Xu W."/>
            <person name="Pan J."/>
            <person name="Luo Z.H."/>
            <person name="Li M."/>
        </authorList>
    </citation>
    <scope>NUCLEOTIDE SEQUENCE [LARGE SCALE GENOMIC DNA]</scope>
    <source>
        <strain evidence="2">SpSt-637</strain>
        <strain evidence="1">SpSt-667</strain>
    </source>
</reference>
<dbReference type="InterPro" id="IPR009181">
    <property type="entry name" value="Methan_mark_8"/>
</dbReference>
<name>A0A7C4NMV4_9CREN</name>
<comment type="caution">
    <text evidence="2">The sequence shown here is derived from an EMBL/GenBank/DDBJ whole genome shotgun (WGS) entry which is preliminary data.</text>
</comment>